<dbReference type="EMBL" id="UINC01036189">
    <property type="protein sequence ID" value="SVB29777.1"/>
    <property type="molecule type" value="Genomic_DNA"/>
</dbReference>
<organism evidence="2">
    <name type="scientific">marine metagenome</name>
    <dbReference type="NCBI Taxonomy" id="408172"/>
    <lineage>
        <taxon>unclassified sequences</taxon>
        <taxon>metagenomes</taxon>
        <taxon>ecological metagenomes</taxon>
    </lineage>
</organism>
<name>A0A382CWS3_9ZZZZ</name>
<dbReference type="AlphaFoldDB" id="A0A382CWS3"/>
<protein>
    <submittedName>
        <fullName evidence="2">Uncharacterized protein</fullName>
    </submittedName>
</protein>
<sequence>MDLIGSDRSWMYRGSTFIFILSFEFDITPSVKFIVLYIYILTQI</sequence>
<keyword evidence="1" id="KW-0472">Membrane</keyword>
<evidence type="ECO:0000313" key="2">
    <source>
        <dbReference type="EMBL" id="SVB29777.1"/>
    </source>
</evidence>
<feature type="transmembrane region" description="Helical" evidence="1">
    <location>
        <begin position="17"/>
        <end position="40"/>
    </location>
</feature>
<accession>A0A382CWS3</accession>
<reference evidence="2" key="1">
    <citation type="submission" date="2018-05" db="EMBL/GenBank/DDBJ databases">
        <authorList>
            <person name="Lanie J.A."/>
            <person name="Ng W.-L."/>
            <person name="Kazmierczak K.M."/>
            <person name="Andrzejewski T.M."/>
            <person name="Davidsen T.M."/>
            <person name="Wayne K.J."/>
            <person name="Tettelin H."/>
            <person name="Glass J.I."/>
            <person name="Rusch D."/>
            <person name="Podicherti R."/>
            <person name="Tsui H.-C.T."/>
            <person name="Winkler M.E."/>
        </authorList>
    </citation>
    <scope>NUCLEOTIDE SEQUENCE</scope>
</reference>
<keyword evidence="1" id="KW-0812">Transmembrane</keyword>
<keyword evidence="1" id="KW-1133">Transmembrane helix</keyword>
<gene>
    <name evidence="2" type="ORF">METZ01_LOCUS182631</name>
</gene>
<evidence type="ECO:0000256" key="1">
    <source>
        <dbReference type="SAM" id="Phobius"/>
    </source>
</evidence>
<proteinExistence type="predicted"/>